<keyword evidence="9" id="KW-0472">Membrane</keyword>
<evidence type="ECO:0000256" key="7">
    <source>
        <dbReference type="PIRSR" id="PIRSR602401-1"/>
    </source>
</evidence>
<sequence>MQSKKKRLPPGPFNLPFVGYLPFLGQKPHVTFKKLAEKYGPVFSLRLGTWKAVVITDYDIMKEAFSKSETLSRPPNFAVCMPDQLGLTSANGHEWVAQRRYTITTMRNVGLGKSKWQDFVQEEVDEFVQLLGKQKEKPFNPKASLIASIANNVFSLVFGYRLPHEDTKMAIIIQALHSFPGYFDQTGFFGIPGLLSFYKITGLSQKLKDMIAFNNLLHSEVNKKKKELNETDETCFAVDYLKIIEEEESKTETSFQETNLIGNIQSLILGGTETTMNTLLWIFLAMAIHPEVQQKVQKEVNKILGKSQNPQWTEHLKLPYTYATILECMRWKAVVPGGLLRWTSADVQIGGYDVPKNTIIVASLYAIQNDSKYWKNPSNFAPERFMHDNEVISKQDGWVPFSLGKRNCPGNTPALIEIFLYFTTIMQKFTILLPDTEPMPDLDGKSITEILMMEAKWTCFARWTMLAIVILSITDSVFIPLVVYRICYQSTSTFVPSQCVNCPFLALQGYSFSCFGNTAFPRNMTPAQAQCMIQKCQDGVKQTSVYLGRKKREENSEPIKEINEHFIPQHKTNESEEFSLEKNMQVMGEIDVYVDEFYDEEIF</sequence>
<dbReference type="GO" id="GO:0005506">
    <property type="term" value="F:iron ion binding"/>
    <property type="evidence" value="ECO:0007669"/>
    <property type="project" value="InterPro"/>
</dbReference>
<keyword evidence="7 8" id="KW-0349">Heme</keyword>
<gene>
    <name evidence="10" type="primary">Cyp2j6</name>
    <name evidence="10" type="ORF">TNCT_661481</name>
</gene>
<keyword evidence="4 8" id="KW-0560">Oxidoreductase</keyword>
<dbReference type="PRINTS" id="PR00385">
    <property type="entry name" value="P450"/>
</dbReference>
<dbReference type="GO" id="GO:0016712">
    <property type="term" value="F:oxidoreductase activity, acting on paired donors, with incorporation or reduction of molecular oxygen, reduced flavin or flavoprotein as one donor, and incorporation of one atom of oxygen"/>
    <property type="evidence" value="ECO:0007669"/>
    <property type="project" value="TreeGrafter"/>
</dbReference>
<dbReference type="OrthoDB" id="3934656at2759"/>
<dbReference type="InterPro" id="IPR002401">
    <property type="entry name" value="Cyt_P450_E_grp-I"/>
</dbReference>
<keyword evidence="6 8" id="KW-0503">Monooxygenase</keyword>
<accession>A0A8X6G0U1</accession>
<keyword evidence="9" id="KW-0812">Transmembrane</keyword>
<evidence type="ECO:0000256" key="1">
    <source>
        <dbReference type="ARBA" id="ARBA00001971"/>
    </source>
</evidence>
<dbReference type="SUPFAM" id="SSF48264">
    <property type="entry name" value="Cytochrome P450"/>
    <property type="match status" value="1"/>
</dbReference>
<dbReference type="EMBL" id="BMAO01004177">
    <property type="protein sequence ID" value="GFQ92937.1"/>
    <property type="molecule type" value="Genomic_DNA"/>
</dbReference>
<evidence type="ECO:0000313" key="10">
    <source>
        <dbReference type="EMBL" id="GFQ92937.1"/>
    </source>
</evidence>
<keyword evidence="5 7" id="KW-0408">Iron</keyword>
<dbReference type="GO" id="GO:0020037">
    <property type="term" value="F:heme binding"/>
    <property type="evidence" value="ECO:0007669"/>
    <property type="project" value="InterPro"/>
</dbReference>
<evidence type="ECO:0000256" key="8">
    <source>
        <dbReference type="RuleBase" id="RU000461"/>
    </source>
</evidence>
<name>A0A8X6G0U1_TRICU</name>
<evidence type="ECO:0000256" key="6">
    <source>
        <dbReference type="ARBA" id="ARBA00023033"/>
    </source>
</evidence>
<reference evidence="10" key="1">
    <citation type="submission" date="2020-07" db="EMBL/GenBank/DDBJ databases">
        <title>Multicomponent nature underlies the extraordinary mechanical properties of spider dragline silk.</title>
        <authorList>
            <person name="Kono N."/>
            <person name="Nakamura H."/>
            <person name="Mori M."/>
            <person name="Yoshida Y."/>
            <person name="Ohtoshi R."/>
            <person name="Malay A.D."/>
            <person name="Moran D.A.P."/>
            <person name="Tomita M."/>
            <person name="Numata K."/>
            <person name="Arakawa K."/>
        </authorList>
    </citation>
    <scope>NUCLEOTIDE SEQUENCE</scope>
</reference>
<dbReference type="InterPro" id="IPR001128">
    <property type="entry name" value="Cyt_P450"/>
</dbReference>
<proteinExistence type="inferred from homology"/>
<comment type="similarity">
    <text evidence="2 8">Belongs to the cytochrome P450 family.</text>
</comment>
<dbReference type="PRINTS" id="PR00463">
    <property type="entry name" value="EP450I"/>
</dbReference>
<evidence type="ECO:0000256" key="4">
    <source>
        <dbReference type="ARBA" id="ARBA00023002"/>
    </source>
</evidence>
<evidence type="ECO:0000256" key="9">
    <source>
        <dbReference type="SAM" id="Phobius"/>
    </source>
</evidence>
<dbReference type="GO" id="GO:0006805">
    <property type="term" value="P:xenobiotic metabolic process"/>
    <property type="evidence" value="ECO:0007669"/>
    <property type="project" value="TreeGrafter"/>
</dbReference>
<dbReference type="PROSITE" id="PS00086">
    <property type="entry name" value="CYTOCHROME_P450"/>
    <property type="match status" value="1"/>
</dbReference>
<evidence type="ECO:0000256" key="2">
    <source>
        <dbReference type="ARBA" id="ARBA00010617"/>
    </source>
</evidence>
<dbReference type="InterPro" id="IPR017972">
    <property type="entry name" value="Cyt_P450_CS"/>
</dbReference>
<evidence type="ECO:0000256" key="3">
    <source>
        <dbReference type="ARBA" id="ARBA00022723"/>
    </source>
</evidence>
<dbReference type="PANTHER" id="PTHR24300">
    <property type="entry name" value="CYTOCHROME P450 508A4-RELATED"/>
    <property type="match status" value="1"/>
</dbReference>
<organism evidence="10 11">
    <name type="scientific">Trichonephila clavata</name>
    <name type="common">Joro spider</name>
    <name type="synonym">Nephila clavata</name>
    <dbReference type="NCBI Taxonomy" id="2740835"/>
    <lineage>
        <taxon>Eukaryota</taxon>
        <taxon>Metazoa</taxon>
        <taxon>Ecdysozoa</taxon>
        <taxon>Arthropoda</taxon>
        <taxon>Chelicerata</taxon>
        <taxon>Arachnida</taxon>
        <taxon>Araneae</taxon>
        <taxon>Araneomorphae</taxon>
        <taxon>Entelegynae</taxon>
        <taxon>Araneoidea</taxon>
        <taxon>Nephilidae</taxon>
        <taxon>Trichonephila</taxon>
    </lineage>
</organism>
<dbReference type="PANTHER" id="PTHR24300:SF375">
    <property type="entry name" value="CYTOCHROME P450 FAMILY"/>
    <property type="match status" value="1"/>
</dbReference>
<dbReference type="InterPro" id="IPR050182">
    <property type="entry name" value="Cytochrome_P450_fam2"/>
</dbReference>
<dbReference type="InterPro" id="IPR036396">
    <property type="entry name" value="Cyt_P450_sf"/>
</dbReference>
<keyword evidence="9" id="KW-1133">Transmembrane helix</keyword>
<comment type="cofactor">
    <cofactor evidence="1 7">
        <name>heme</name>
        <dbReference type="ChEBI" id="CHEBI:30413"/>
    </cofactor>
</comment>
<comment type="caution">
    <text evidence="10">The sequence shown here is derived from an EMBL/GenBank/DDBJ whole genome shotgun (WGS) entry which is preliminary data.</text>
</comment>
<dbReference type="Proteomes" id="UP000887116">
    <property type="component" value="Unassembled WGS sequence"/>
</dbReference>
<protein>
    <submittedName>
        <fullName evidence="10">Cytochrome P450 2J6</fullName>
    </submittedName>
</protein>
<feature type="binding site" description="axial binding residue" evidence="7">
    <location>
        <position position="408"/>
    </location>
    <ligand>
        <name>heme</name>
        <dbReference type="ChEBI" id="CHEBI:30413"/>
    </ligand>
    <ligandPart>
        <name>Fe</name>
        <dbReference type="ChEBI" id="CHEBI:18248"/>
    </ligandPart>
</feature>
<dbReference type="AlphaFoldDB" id="A0A8X6G0U1"/>
<keyword evidence="11" id="KW-1185">Reference proteome</keyword>
<evidence type="ECO:0000313" key="11">
    <source>
        <dbReference type="Proteomes" id="UP000887116"/>
    </source>
</evidence>
<dbReference type="Gene3D" id="1.10.630.10">
    <property type="entry name" value="Cytochrome P450"/>
    <property type="match status" value="1"/>
</dbReference>
<keyword evidence="3 7" id="KW-0479">Metal-binding</keyword>
<dbReference type="FunFam" id="1.10.630.10:FF:000036">
    <property type="entry name" value="CYtochrome P450 family"/>
    <property type="match status" value="1"/>
</dbReference>
<dbReference type="GO" id="GO:0006082">
    <property type="term" value="P:organic acid metabolic process"/>
    <property type="evidence" value="ECO:0007669"/>
    <property type="project" value="TreeGrafter"/>
</dbReference>
<feature type="transmembrane region" description="Helical" evidence="9">
    <location>
        <begin position="460"/>
        <end position="484"/>
    </location>
</feature>
<dbReference type="Pfam" id="PF00067">
    <property type="entry name" value="p450"/>
    <property type="match status" value="1"/>
</dbReference>
<evidence type="ECO:0000256" key="5">
    <source>
        <dbReference type="ARBA" id="ARBA00023004"/>
    </source>
</evidence>
<dbReference type="GO" id="GO:0005737">
    <property type="term" value="C:cytoplasm"/>
    <property type="evidence" value="ECO:0007669"/>
    <property type="project" value="TreeGrafter"/>
</dbReference>